<name>A0A0F9UN88_9ZZZZ</name>
<organism evidence="2">
    <name type="scientific">marine sediment metagenome</name>
    <dbReference type="NCBI Taxonomy" id="412755"/>
    <lineage>
        <taxon>unclassified sequences</taxon>
        <taxon>metagenomes</taxon>
        <taxon>ecological metagenomes</taxon>
    </lineage>
</organism>
<proteinExistence type="predicted"/>
<comment type="caution">
    <text evidence="2">The sequence shown here is derived from an EMBL/GenBank/DDBJ whole genome shotgun (WGS) entry which is preliminary data.</text>
</comment>
<keyword evidence="1" id="KW-1133">Transmembrane helix</keyword>
<evidence type="ECO:0000256" key="1">
    <source>
        <dbReference type="SAM" id="Phobius"/>
    </source>
</evidence>
<dbReference type="EMBL" id="LAZR01000901">
    <property type="protein sequence ID" value="KKN55083.1"/>
    <property type="molecule type" value="Genomic_DNA"/>
</dbReference>
<keyword evidence="1" id="KW-0812">Transmembrane</keyword>
<dbReference type="Gene3D" id="1.20.120.330">
    <property type="entry name" value="Nucleotidyltransferases domain 2"/>
    <property type="match status" value="1"/>
</dbReference>
<keyword evidence="1" id="KW-0472">Membrane</keyword>
<gene>
    <name evidence="2" type="ORF">LCGC14_0586040</name>
</gene>
<protein>
    <recommendedName>
        <fullName evidence="3">HEPN domain-containing protein</fullName>
    </recommendedName>
</protein>
<evidence type="ECO:0008006" key="3">
    <source>
        <dbReference type="Google" id="ProtNLM"/>
    </source>
</evidence>
<sequence>MQFHISGNLFIFMMRQKYRDKLISAVKNDHLIPTEYYIEFTEWEYRIHKCSRRILAASCFRENANNTYHQTKSIILPVIGYYYALFHMGVAVLYLDYSTDLKKLKRVKHKTLINLIQNKLVSRNLISNKFTNILFDLKVIREDANYDFGVMDNIETIDYYVETGKAFDEAINFIKELDIAIKDYQQVLMDIMVKIGDGFGDDIKDTYLSKKDQECVIEYLISKNLTT</sequence>
<evidence type="ECO:0000313" key="2">
    <source>
        <dbReference type="EMBL" id="KKN55083.1"/>
    </source>
</evidence>
<dbReference type="AlphaFoldDB" id="A0A0F9UN88"/>
<accession>A0A0F9UN88</accession>
<reference evidence="2" key="1">
    <citation type="journal article" date="2015" name="Nature">
        <title>Complex archaea that bridge the gap between prokaryotes and eukaryotes.</title>
        <authorList>
            <person name="Spang A."/>
            <person name="Saw J.H."/>
            <person name="Jorgensen S.L."/>
            <person name="Zaremba-Niedzwiedzka K."/>
            <person name="Martijn J."/>
            <person name="Lind A.E."/>
            <person name="van Eijk R."/>
            <person name="Schleper C."/>
            <person name="Guy L."/>
            <person name="Ettema T.J."/>
        </authorList>
    </citation>
    <scope>NUCLEOTIDE SEQUENCE</scope>
</reference>
<feature type="transmembrane region" description="Helical" evidence="1">
    <location>
        <begin position="74"/>
        <end position="95"/>
    </location>
</feature>